<keyword evidence="3 4" id="KW-0408">Iron</keyword>
<dbReference type="eggNOG" id="COG2010">
    <property type="taxonomic scope" value="Bacteria"/>
</dbReference>
<dbReference type="STRING" id="1000565.METUNv1_02324"/>
<feature type="signal peptide" evidence="5">
    <location>
        <begin position="1"/>
        <end position="27"/>
    </location>
</feature>
<proteinExistence type="predicted"/>
<dbReference type="PANTHER" id="PTHR35008">
    <property type="entry name" value="BLL4482 PROTEIN-RELATED"/>
    <property type="match status" value="1"/>
</dbReference>
<keyword evidence="5" id="KW-0732">Signal</keyword>
<keyword evidence="2 4" id="KW-0479">Metal-binding</keyword>
<reference evidence="7 8" key="1">
    <citation type="journal article" date="2011" name="J. Bacteriol.">
        <title>Genome sequence of Methyloversatilis universalis FAM5T, a methylotrophic representative of the order Rhodocyclales.</title>
        <authorList>
            <person name="Kittichotirat W."/>
            <person name="Good N.M."/>
            <person name="Hall R."/>
            <person name="Bringel F."/>
            <person name="Lajus A."/>
            <person name="Medigue C."/>
            <person name="Smalley N.E."/>
            <person name="Beck D."/>
            <person name="Bumgarner R."/>
            <person name="Vuilleumier S."/>
            <person name="Kalyuzhnaya M.G."/>
        </authorList>
    </citation>
    <scope>NUCLEOTIDE SEQUENCE [LARGE SCALE GENOMIC DNA]</scope>
    <source>
        <strain evidence="8">ATCC BAA-1314 / JCM 13912 / FAM5</strain>
    </source>
</reference>
<dbReference type="GO" id="GO:0009055">
    <property type="term" value="F:electron transfer activity"/>
    <property type="evidence" value="ECO:0007669"/>
    <property type="project" value="InterPro"/>
</dbReference>
<dbReference type="GO" id="GO:0046872">
    <property type="term" value="F:metal ion binding"/>
    <property type="evidence" value="ECO:0007669"/>
    <property type="project" value="UniProtKB-KW"/>
</dbReference>
<evidence type="ECO:0000259" key="6">
    <source>
        <dbReference type="PROSITE" id="PS51007"/>
    </source>
</evidence>
<dbReference type="Pfam" id="PF13442">
    <property type="entry name" value="Cytochrome_CBB3"/>
    <property type="match status" value="1"/>
</dbReference>
<dbReference type="OrthoDB" id="9808312at2"/>
<dbReference type="GO" id="GO:0020037">
    <property type="term" value="F:heme binding"/>
    <property type="evidence" value="ECO:0007669"/>
    <property type="project" value="InterPro"/>
</dbReference>
<dbReference type="InterPro" id="IPR036909">
    <property type="entry name" value="Cyt_c-like_dom_sf"/>
</dbReference>
<evidence type="ECO:0000256" key="2">
    <source>
        <dbReference type="ARBA" id="ARBA00022723"/>
    </source>
</evidence>
<evidence type="ECO:0000313" key="7">
    <source>
        <dbReference type="EMBL" id="EGK70938.1"/>
    </source>
</evidence>
<dbReference type="PANTHER" id="PTHR35008:SF4">
    <property type="entry name" value="BLL4482 PROTEIN"/>
    <property type="match status" value="1"/>
</dbReference>
<dbReference type="SUPFAM" id="SSF46626">
    <property type="entry name" value="Cytochrome c"/>
    <property type="match status" value="1"/>
</dbReference>
<gene>
    <name evidence="7" type="ORF">METUNv1_02324</name>
</gene>
<evidence type="ECO:0000256" key="3">
    <source>
        <dbReference type="ARBA" id="ARBA00023004"/>
    </source>
</evidence>
<evidence type="ECO:0000313" key="8">
    <source>
        <dbReference type="Proteomes" id="UP000005019"/>
    </source>
</evidence>
<sequence>MQYTLIRGAATCALAAALALGATSVSAFGPGGPTGPAGAATESDASKGEELFGRNCQQCHNSRGKGGKGPQLVKGAWGPGGANSDDYMYKIISEGRANTQMGGFGPALKPEEIRQIIAFLREEAKRVQAADRKAATQDEGQWY</sequence>
<name>F5RDF4_METUF</name>
<keyword evidence="1 4" id="KW-0349">Heme</keyword>
<feature type="chain" id="PRO_5003325787" description="Cytochrome c domain-containing protein" evidence="5">
    <location>
        <begin position="28"/>
        <end position="143"/>
    </location>
</feature>
<evidence type="ECO:0000256" key="5">
    <source>
        <dbReference type="SAM" id="SignalP"/>
    </source>
</evidence>
<organism evidence="7 8">
    <name type="scientific">Methyloversatilis universalis (strain ATCC BAA-1314 / DSM 25237 / JCM 13912 / CCUG 52030 / FAM5)</name>
    <dbReference type="NCBI Taxonomy" id="1000565"/>
    <lineage>
        <taxon>Bacteria</taxon>
        <taxon>Pseudomonadati</taxon>
        <taxon>Pseudomonadota</taxon>
        <taxon>Betaproteobacteria</taxon>
        <taxon>Nitrosomonadales</taxon>
        <taxon>Sterolibacteriaceae</taxon>
        <taxon>Methyloversatilis</taxon>
    </lineage>
</organism>
<dbReference type="EMBL" id="AFHG01000052">
    <property type="protein sequence ID" value="EGK70938.1"/>
    <property type="molecule type" value="Genomic_DNA"/>
</dbReference>
<protein>
    <recommendedName>
        <fullName evidence="6">Cytochrome c domain-containing protein</fullName>
    </recommendedName>
</protein>
<dbReference type="PROSITE" id="PS51007">
    <property type="entry name" value="CYTC"/>
    <property type="match status" value="1"/>
</dbReference>
<dbReference type="InterPro" id="IPR009056">
    <property type="entry name" value="Cyt_c-like_dom"/>
</dbReference>
<feature type="domain" description="Cytochrome c" evidence="6">
    <location>
        <begin position="43"/>
        <end position="124"/>
    </location>
</feature>
<dbReference type="AlphaFoldDB" id="F5RDF4"/>
<dbReference type="InterPro" id="IPR051459">
    <property type="entry name" value="Cytochrome_c-type_DH"/>
</dbReference>
<accession>F5RDF4</accession>
<dbReference type="Proteomes" id="UP000005019">
    <property type="component" value="Unassembled WGS sequence"/>
</dbReference>
<evidence type="ECO:0000256" key="1">
    <source>
        <dbReference type="ARBA" id="ARBA00022617"/>
    </source>
</evidence>
<evidence type="ECO:0000256" key="4">
    <source>
        <dbReference type="PROSITE-ProRule" id="PRU00433"/>
    </source>
</evidence>
<keyword evidence="8" id="KW-1185">Reference proteome</keyword>
<dbReference type="RefSeq" id="WP_008061830.1">
    <property type="nucleotide sequence ID" value="NZ_AFHG01000052.1"/>
</dbReference>
<dbReference type="Gene3D" id="1.10.760.10">
    <property type="entry name" value="Cytochrome c-like domain"/>
    <property type="match status" value="1"/>
</dbReference>
<comment type="caution">
    <text evidence="7">The sequence shown here is derived from an EMBL/GenBank/DDBJ whole genome shotgun (WGS) entry which is preliminary data.</text>
</comment>